<organism evidence="2 3">
    <name type="scientific">Burkholderia cenocepacia</name>
    <dbReference type="NCBI Taxonomy" id="95486"/>
    <lineage>
        <taxon>Bacteria</taxon>
        <taxon>Pseudomonadati</taxon>
        <taxon>Pseudomonadota</taxon>
        <taxon>Betaproteobacteria</taxon>
        <taxon>Burkholderiales</taxon>
        <taxon>Burkholderiaceae</taxon>
        <taxon>Burkholderia</taxon>
        <taxon>Burkholderia cepacia complex</taxon>
    </lineage>
</organism>
<dbReference type="AlphaFoldDB" id="A0A3Q9FCF5"/>
<sequence>MRLRSVGQALHRVRPVQRTRRPGLSGRRPGRGARDHATRRGRLHGSTRYASIADDSEVDPDRPIKCCDGMYSIFHYPPAPAMRGGEALQGVPAIGEILTAAMFRRCVLTRQRAMRVQIPVPLVTRVESSRYVRGSGSLRHGQGIRSGQNKPTYRRKSRWHSTDPVRAHSDAAGDVVDKGENSGRRIAGPSIGRMAAADDAGGESPAWPAKRPGRAPG</sequence>
<reference evidence="2 3" key="1">
    <citation type="submission" date="2018-12" db="EMBL/GenBank/DDBJ databases">
        <title>Cadmium resistance mechanism in endophytic bacteria Burkholderia cenocepacia YG-3.</title>
        <authorList>
            <person name="Zhang X."/>
            <person name="Wang X."/>
            <person name="Zhu Y."/>
        </authorList>
    </citation>
    <scope>NUCLEOTIDE SEQUENCE [LARGE SCALE GENOMIC DNA]</scope>
    <source>
        <strain evidence="2 3">YG-3</strain>
    </source>
</reference>
<gene>
    <name evidence="2" type="ORF">D5R55_31160</name>
</gene>
<feature type="region of interest" description="Disordered" evidence="1">
    <location>
        <begin position="134"/>
        <end position="217"/>
    </location>
</feature>
<protein>
    <submittedName>
        <fullName evidence="2">Uncharacterized protein</fullName>
    </submittedName>
</protein>
<feature type="region of interest" description="Disordered" evidence="1">
    <location>
        <begin position="1"/>
        <end position="43"/>
    </location>
</feature>
<evidence type="ECO:0000256" key="1">
    <source>
        <dbReference type="SAM" id="MobiDB-lite"/>
    </source>
</evidence>
<dbReference type="EMBL" id="CP034547">
    <property type="protein sequence ID" value="AZQ55307.1"/>
    <property type="molecule type" value="Genomic_DNA"/>
</dbReference>
<evidence type="ECO:0000313" key="2">
    <source>
        <dbReference type="EMBL" id="AZQ55307.1"/>
    </source>
</evidence>
<accession>A0A3Q9FCF5</accession>
<dbReference type="Proteomes" id="UP000277191">
    <property type="component" value="Chromosome 3"/>
</dbReference>
<feature type="compositionally biased region" description="Basic and acidic residues" evidence="1">
    <location>
        <begin position="160"/>
        <end position="183"/>
    </location>
</feature>
<proteinExistence type="predicted"/>
<evidence type="ECO:0000313" key="3">
    <source>
        <dbReference type="Proteomes" id="UP000277191"/>
    </source>
</evidence>
<feature type="compositionally biased region" description="Basic residues" evidence="1">
    <location>
        <begin position="11"/>
        <end position="21"/>
    </location>
</feature>
<name>A0A3Q9FCF5_9BURK</name>